<evidence type="ECO:0000256" key="2">
    <source>
        <dbReference type="SAM" id="Phobius"/>
    </source>
</evidence>
<dbReference type="Proteomes" id="UP000799770">
    <property type="component" value="Unassembled WGS sequence"/>
</dbReference>
<evidence type="ECO:0000313" key="4">
    <source>
        <dbReference type="Proteomes" id="UP000799770"/>
    </source>
</evidence>
<feature type="transmembrane region" description="Helical" evidence="2">
    <location>
        <begin position="9"/>
        <end position="30"/>
    </location>
</feature>
<feature type="compositionally biased region" description="Low complexity" evidence="1">
    <location>
        <begin position="114"/>
        <end position="123"/>
    </location>
</feature>
<feature type="compositionally biased region" description="Basic and acidic residues" evidence="1">
    <location>
        <begin position="161"/>
        <end position="173"/>
    </location>
</feature>
<proteinExistence type="predicted"/>
<feature type="compositionally biased region" description="Polar residues" evidence="1">
    <location>
        <begin position="220"/>
        <end position="234"/>
    </location>
</feature>
<dbReference type="AlphaFoldDB" id="A0A6A5YSX4"/>
<feature type="compositionally biased region" description="Polar residues" evidence="1">
    <location>
        <begin position="134"/>
        <end position="146"/>
    </location>
</feature>
<organism evidence="3 4">
    <name type="scientific">Lophiotrema nucula</name>
    <dbReference type="NCBI Taxonomy" id="690887"/>
    <lineage>
        <taxon>Eukaryota</taxon>
        <taxon>Fungi</taxon>
        <taxon>Dikarya</taxon>
        <taxon>Ascomycota</taxon>
        <taxon>Pezizomycotina</taxon>
        <taxon>Dothideomycetes</taxon>
        <taxon>Pleosporomycetidae</taxon>
        <taxon>Pleosporales</taxon>
        <taxon>Lophiotremataceae</taxon>
        <taxon>Lophiotrema</taxon>
    </lineage>
</organism>
<feature type="compositionally biased region" description="Low complexity" evidence="1">
    <location>
        <begin position="271"/>
        <end position="282"/>
    </location>
</feature>
<name>A0A6A5YSX4_9PLEO</name>
<accession>A0A6A5YSX4</accession>
<keyword evidence="2" id="KW-1133">Transmembrane helix</keyword>
<feature type="region of interest" description="Disordered" evidence="1">
    <location>
        <begin position="112"/>
        <end position="307"/>
    </location>
</feature>
<evidence type="ECO:0000256" key="1">
    <source>
        <dbReference type="SAM" id="MobiDB-lite"/>
    </source>
</evidence>
<keyword evidence="2" id="KW-0472">Membrane</keyword>
<sequence>MDQYFNDEYLLLSILAGVIGVATASLAIWYTNPHYTNTGFEMPNIYPEPTYPDTNTDQELARLMLQQHLLNRLRDELSALTTLRNDIAALRQWQDSEQQRAMDLRRQIAALEQRVSTRPTSRSPRVEEVRQHLEQANSHRQLPPAQSTSTGRTRGLRRRHGVQDLRAQSDRQVTEPSVNGNTTGAQPSQRLTNGVQRAPSTGSRYSNARWTPLIPLDNRPSANSTRGSPSTASRQPRRMPQGNFPDYQNQRRTQPPTEIRDPRWRAMSNIPRAPAAPSSSSSLRVQAPTSPQPDSTRTPQRRGLHLPDELSEYYNTLTPDEDTALRELCRNITRDLYPNLEIPVNRDFVAAFEGGTEAITALYIPRAQELMRELRGSQDLASPVGGKEEDADAEVDVAAHVPLPEIVVNGVSGGSVSSTASTLVEEAASPAEASSGGSSSSNASAEVIEVEGGRGRMMWADEVEEELNGNGEGVGQHSGA</sequence>
<keyword evidence="4" id="KW-1185">Reference proteome</keyword>
<gene>
    <name evidence="3" type="ORF">BDV96DRAFT_604919</name>
</gene>
<feature type="compositionally biased region" description="Gly residues" evidence="1">
    <location>
        <begin position="470"/>
        <end position="480"/>
    </location>
</feature>
<evidence type="ECO:0000313" key="3">
    <source>
        <dbReference type="EMBL" id="KAF2109178.1"/>
    </source>
</evidence>
<feature type="compositionally biased region" description="Polar residues" evidence="1">
    <location>
        <begin position="246"/>
        <end position="256"/>
    </location>
</feature>
<feature type="compositionally biased region" description="Polar residues" evidence="1">
    <location>
        <begin position="283"/>
        <end position="298"/>
    </location>
</feature>
<dbReference type="EMBL" id="ML977343">
    <property type="protein sequence ID" value="KAF2109178.1"/>
    <property type="molecule type" value="Genomic_DNA"/>
</dbReference>
<feature type="region of interest" description="Disordered" evidence="1">
    <location>
        <begin position="427"/>
        <end position="480"/>
    </location>
</feature>
<reference evidence="3" key="1">
    <citation type="journal article" date="2020" name="Stud. Mycol.">
        <title>101 Dothideomycetes genomes: a test case for predicting lifestyles and emergence of pathogens.</title>
        <authorList>
            <person name="Haridas S."/>
            <person name="Albert R."/>
            <person name="Binder M."/>
            <person name="Bloem J."/>
            <person name="Labutti K."/>
            <person name="Salamov A."/>
            <person name="Andreopoulos B."/>
            <person name="Baker S."/>
            <person name="Barry K."/>
            <person name="Bills G."/>
            <person name="Bluhm B."/>
            <person name="Cannon C."/>
            <person name="Castanera R."/>
            <person name="Culley D."/>
            <person name="Daum C."/>
            <person name="Ezra D."/>
            <person name="Gonzalez J."/>
            <person name="Henrissat B."/>
            <person name="Kuo A."/>
            <person name="Liang C."/>
            <person name="Lipzen A."/>
            <person name="Lutzoni F."/>
            <person name="Magnuson J."/>
            <person name="Mondo S."/>
            <person name="Nolan M."/>
            <person name="Ohm R."/>
            <person name="Pangilinan J."/>
            <person name="Park H.-J."/>
            <person name="Ramirez L."/>
            <person name="Alfaro M."/>
            <person name="Sun H."/>
            <person name="Tritt A."/>
            <person name="Yoshinaga Y."/>
            <person name="Zwiers L.-H."/>
            <person name="Turgeon B."/>
            <person name="Goodwin S."/>
            <person name="Spatafora J."/>
            <person name="Crous P."/>
            <person name="Grigoriev I."/>
        </authorList>
    </citation>
    <scope>NUCLEOTIDE SEQUENCE</scope>
    <source>
        <strain evidence="3">CBS 627.86</strain>
    </source>
</reference>
<feature type="compositionally biased region" description="Polar residues" evidence="1">
    <location>
        <begin position="174"/>
        <end position="209"/>
    </location>
</feature>
<protein>
    <submittedName>
        <fullName evidence="3">Uncharacterized protein</fullName>
    </submittedName>
</protein>
<feature type="compositionally biased region" description="Low complexity" evidence="1">
    <location>
        <begin position="427"/>
        <end position="447"/>
    </location>
</feature>
<keyword evidence="2" id="KW-0812">Transmembrane</keyword>
<feature type="compositionally biased region" description="Basic and acidic residues" evidence="1">
    <location>
        <begin position="124"/>
        <end position="133"/>
    </location>
</feature>